<protein>
    <submittedName>
        <fullName evidence="1">Uncharacterized protein</fullName>
    </submittedName>
</protein>
<reference evidence="1 2" key="1">
    <citation type="journal article" date="2019" name="Sci. Rep.">
        <title>Orb-weaving spider Araneus ventricosus genome elucidates the spidroin gene catalogue.</title>
        <authorList>
            <person name="Kono N."/>
            <person name="Nakamura H."/>
            <person name="Ohtoshi R."/>
            <person name="Moran D.A.P."/>
            <person name="Shinohara A."/>
            <person name="Yoshida Y."/>
            <person name="Fujiwara M."/>
            <person name="Mori M."/>
            <person name="Tomita M."/>
            <person name="Arakawa K."/>
        </authorList>
    </citation>
    <scope>NUCLEOTIDE SEQUENCE [LARGE SCALE GENOMIC DNA]</scope>
</reference>
<name>A0A4Y2EMZ7_ARAVE</name>
<sequence>MESVFEPGILRFGGCSGTTGPPPSPLSICSYTSAELKIRVPSFQVQVPSKSELSLRPLWPSSKVPISGPELPGSSPLKIRRVWVLLQFKTHVGAKRPPAGVARKFGEGDVSLGVTLIN</sequence>
<evidence type="ECO:0000313" key="2">
    <source>
        <dbReference type="Proteomes" id="UP000499080"/>
    </source>
</evidence>
<comment type="caution">
    <text evidence="1">The sequence shown here is derived from an EMBL/GenBank/DDBJ whole genome shotgun (WGS) entry which is preliminary data.</text>
</comment>
<proteinExistence type="predicted"/>
<accession>A0A4Y2EMZ7</accession>
<dbReference type="Proteomes" id="UP000499080">
    <property type="component" value="Unassembled WGS sequence"/>
</dbReference>
<organism evidence="1 2">
    <name type="scientific">Araneus ventricosus</name>
    <name type="common">Orbweaver spider</name>
    <name type="synonym">Epeira ventricosa</name>
    <dbReference type="NCBI Taxonomy" id="182803"/>
    <lineage>
        <taxon>Eukaryota</taxon>
        <taxon>Metazoa</taxon>
        <taxon>Ecdysozoa</taxon>
        <taxon>Arthropoda</taxon>
        <taxon>Chelicerata</taxon>
        <taxon>Arachnida</taxon>
        <taxon>Araneae</taxon>
        <taxon>Araneomorphae</taxon>
        <taxon>Entelegynae</taxon>
        <taxon>Araneoidea</taxon>
        <taxon>Araneidae</taxon>
        <taxon>Araneus</taxon>
    </lineage>
</organism>
<dbReference type="EMBL" id="BGPR01000665">
    <property type="protein sequence ID" value="GBM30642.1"/>
    <property type="molecule type" value="Genomic_DNA"/>
</dbReference>
<dbReference type="AlphaFoldDB" id="A0A4Y2EMZ7"/>
<evidence type="ECO:0000313" key="1">
    <source>
        <dbReference type="EMBL" id="GBM30642.1"/>
    </source>
</evidence>
<keyword evidence="2" id="KW-1185">Reference proteome</keyword>
<gene>
    <name evidence="1" type="ORF">AVEN_18329_1</name>
</gene>